<keyword evidence="2" id="KW-0472">Membrane</keyword>
<gene>
    <name evidence="3" type="ORF">EHS25_005093</name>
</gene>
<dbReference type="Proteomes" id="UP000279259">
    <property type="component" value="Unassembled WGS sequence"/>
</dbReference>
<evidence type="ECO:0000313" key="4">
    <source>
        <dbReference type="Proteomes" id="UP000279259"/>
    </source>
</evidence>
<feature type="transmembrane region" description="Helical" evidence="2">
    <location>
        <begin position="30"/>
        <end position="50"/>
    </location>
</feature>
<comment type="caution">
    <text evidence="3">The sequence shown here is derived from an EMBL/GenBank/DDBJ whole genome shotgun (WGS) entry which is preliminary data.</text>
</comment>
<organism evidence="3 4">
    <name type="scientific">Saitozyma podzolica</name>
    <dbReference type="NCBI Taxonomy" id="1890683"/>
    <lineage>
        <taxon>Eukaryota</taxon>
        <taxon>Fungi</taxon>
        <taxon>Dikarya</taxon>
        <taxon>Basidiomycota</taxon>
        <taxon>Agaricomycotina</taxon>
        <taxon>Tremellomycetes</taxon>
        <taxon>Tremellales</taxon>
        <taxon>Trimorphomycetaceae</taxon>
        <taxon>Saitozyma</taxon>
    </lineage>
</organism>
<dbReference type="OrthoDB" id="3352285at2759"/>
<feature type="transmembrane region" description="Helical" evidence="2">
    <location>
        <begin position="70"/>
        <end position="90"/>
    </location>
</feature>
<dbReference type="EMBL" id="RSCD01000021">
    <property type="protein sequence ID" value="RSH85286.1"/>
    <property type="molecule type" value="Genomic_DNA"/>
</dbReference>
<evidence type="ECO:0000256" key="2">
    <source>
        <dbReference type="SAM" id="Phobius"/>
    </source>
</evidence>
<accession>A0A427Y2C1</accession>
<sequence>MSSRLAPPSGPPPRYAAVVSKVYPYSLRPVLIFTSFLGFLWAIVMGVNSIRNRSNSGETNTQKMFDLVNAILYFVVAGIEVFGIVVGVLQSLPLARVLAITAPLAVLANFAAQLIHVWTLIDQCVGVTGGTTISNGNGGTEVVSNAQATNWCMSAWNQGTWTVFAWLIVTGVLSILFAMIAIAYYRQVLDPSSVRTRVQAQSQAFQMQPGQYQPPPQTQQGWMVPPYPGPPANGVNGPGFEKSDYHPDAPWAQGTEPLGYAPPSGPPPGVSSRGIEPNAEEDEAWERARTQGVTAHLTGHAPPPQFESSRATGATGYALSNEEEDEAWERARTTGPTAHLTGNANAKGREGEV</sequence>
<keyword evidence="2" id="KW-1133">Transmembrane helix</keyword>
<dbReference type="AlphaFoldDB" id="A0A427Y2C1"/>
<feature type="compositionally biased region" description="Polar residues" evidence="1">
    <location>
        <begin position="334"/>
        <end position="344"/>
    </location>
</feature>
<proteinExistence type="predicted"/>
<feature type="region of interest" description="Disordered" evidence="1">
    <location>
        <begin position="200"/>
        <end position="353"/>
    </location>
</feature>
<protein>
    <submittedName>
        <fullName evidence="3">Uncharacterized protein</fullName>
    </submittedName>
</protein>
<dbReference type="STRING" id="1890683.A0A427Y2C1"/>
<reference evidence="3 4" key="1">
    <citation type="submission" date="2018-11" db="EMBL/GenBank/DDBJ databases">
        <title>Genome sequence of Saitozyma podzolica DSM 27192.</title>
        <authorList>
            <person name="Aliyu H."/>
            <person name="Gorte O."/>
            <person name="Ochsenreither K."/>
        </authorList>
    </citation>
    <scope>NUCLEOTIDE SEQUENCE [LARGE SCALE GENOMIC DNA]</scope>
    <source>
        <strain evidence="3 4">DSM 27192</strain>
    </source>
</reference>
<feature type="transmembrane region" description="Helical" evidence="2">
    <location>
        <begin position="97"/>
        <end position="121"/>
    </location>
</feature>
<evidence type="ECO:0000256" key="1">
    <source>
        <dbReference type="SAM" id="MobiDB-lite"/>
    </source>
</evidence>
<keyword evidence="2" id="KW-0812">Transmembrane</keyword>
<evidence type="ECO:0000313" key="3">
    <source>
        <dbReference type="EMBL" id="RSH85286.1"/>
    </source>
</evidence>
<name>A0A427Y2C1_9TREE</name>
<feature type="transmembrane region" description="Helical" evidence="2">
    <location>
        <begin position="163"/>
        <end position="185"/>
    </location>
</feature>
<keyword evidence="4" id="KW-1185">Reference proteome</keyword>